<protein>
    <recommendedName>
        <fullName evidence="5">Superfamily III holin-X</fullName>
    </recommendedName>
</protein>
<evidence type="ECO:0000256" key="1">
    <source>
        <dbReference type="SAM" id="MobiDB-lite"/>
    </source>
</evidence>
<accession>A0ABT5SZJ4</accession>
<evidence type="ECO:0000313" key="3">
    <source>
        <dbReference type="EMBL" id="MDD7968288.1"/>
    </source>
</evidence>
<comment type="caution">
    <text evidence="3">The sequence shown here is derived from an EMBL/GenBank/DDBJ whole genome shotgun (WGS) entry which is preliminary data.</text>
</comment>
<keyword evidence="4" id="KW-1185">Reference proteome</keyword>
<feature type="transmembrane region" description="Helical" evidence="2">
    <location>
        <begin position="130"/>
        <end position="163"/>
    </location>
</feature>
<sequence length="165" mass="15660">MTAAAAFDPVADGRPAPARPASVPDANPTSSGASSGASAASSGGPPSAGDRLRALAITAIDRLAGVAATKVEELADRLGDMAADAAKGQLPGGVGGNALVKAGLAAMQGKNPVVAAVKGAVGAMSTGTKVLVALLLILVAVLSPVVLLVAALVLLVAAIVGAVKN</sequence>
<name>A0ABT5SZJ4_9PSEU</name>
<keyword evidence="2" id="KW-0812">Transmembrane</keyword>
<dbReference type="RefSeq" id="WP_274202815.1">
    <property type="nucleotide sequence ID" value="NZ_JAQZAO010000011.1"/>
</dbReference>
<organism evidence="3 4">
    <name type="scientific">Actinomycetospora lemnae</name>
    <dbReference type="NCBI Taxonomy" id="3019891"/>
    <lineage>
        <taxon>Bacteria</taxon>
        <taxon>Bacillati</taxon>
        <taxon>Actinomycetota</taxon>
        <taxon>Actinomycetes</taxon>
        <taxon>Pseudonocardiales</taxon>
        <taxon>Pseudonocardiaceae</taxon>
        <taxon>Actinomycetospora</taxon>
    </lineage>
</organism>
<evidence type="ECO:0008006" key="5">
    <source>
        <dbReference type="Google" id="ProtNLM"/>
    </source>
</evidence>
<dbReference type="EMBL" id="JAQZAO010000011">
    <property type="protein sequence ID" value="MDD7968288.1"/>
    <property type="molecule type" value="Genomic_DNA"/>
</dbReference>
<evidence type="ECO:0000313" key="4">
    <source>
        <dbReference type="Proteomes" id="UP001300763"/>
    </source>
</evidence>
<keyword evidence="2" id="KW-0472">Membrane</keyword>
<feature type="compositionally biased region" description="Low complexity" evidence="1">
    <location>
        <begin position="30"/>
        <end position="47"/>
    </location>
</feature>
<feature type="region of interest" description="Disordered" evidence="1">
    <location>
        <begin position="1"/>
        <end position="47"/>
    </location>
</feature>
<keyword evidence="2" id="KW-1133">Transmembrane helix</keyword>
<proteinExistence type="predicted"/>
<gene>
    <name evidence="3" type="ORF">PGB27_23335</name>
</gene>
<evidence type="ECO:0000256" key="2">
    <source>
        <dbReference type="SAM" id="Phobius"/>
    </source>
</evidence>
<reference evidence="3 4" key="1">
    <citation type="submission" date="2023-02" db="EMBL/GenBank/DDBJ databases">
        <title>Genome sequencing required for Actinomycetospora new species description.</title>
        <authorList>
            <person name="Saimee Y."/>
            <person name="Duangmal K."/>
        </authorList>
    </citation>
    <scope>NUCLEOTIDE SEQUENCE [LARGE SCALE GENOMIC DNA]</scope>
    <source>
        <strain evidence="3 4">DW7H6</strain>
    </source>
</reference>
<dbReference type="Proteomes" id="UP001300763">
    <property type="component" value="Unassembled WGS sequence"/>
</dbReference>